<evidence type="ECO:0000313" key="9">
    <source>
        <dbReference type="Proteomes" id="UP001339962"/>
    </source>
</evidence>
<sequence length="313" mass="34630">MKKRKWLYRSFIALLIALLAIGGVQSPAAAATSKTTKIKYLGKTYTVPVPAKRIVITGSMETMEDALVLDVKPTGGITVGGKFPSMFKKITGSTVSIGEKTQPNMEAIVKLKPDVILASTKFPKDVLNKLQKISTTIPVSHISTDWEANLRLLATLTGKKQQAENIIKSYKTQLATAKKKLGTKLKGKKVVAIRIRNGNIMIYNKDVFFNPTLYRDLGLTVPNEIKKAKSQEVMSLEKFSAMNPDYIFVQFSTDENKNKTDALKQLQKNPIWQNIKAVKNKKVFVNVVDPLAQGGTAWSKTNFLKAAVPMLSK</sequence>
<feature type="chain" id="PRO_5044842916" evidence="6">
    <location>
        <begin position="31"/>
        <end position="313"/>
    </location>
</feature>
<dbReference type="AlphaFoldDB" id="A0ABD5ITW2"/>
<dbReference type="EMBL" id="JARTLI010000011">
    <property type="protein sequence ID" value="MED5051753.1"/>
    <property type="molecule type" value="Genomic_DNA"/>
</dbReference>
<protein>
    <submittedName>
        <fullName evidence="8">ABC transporter substrate-binding protein</fullName>
    </submittedName>
</protein>
<dbReference type="InterPro" id="IPR002491">
    <property type="entry name" value="ABC_transptr_periplasmic_BD"/>
</dbReference>
<dbReference type="SUPFAM" id="SSF53807">
    <property type="entry name" value="Helical backbone' metal receptor"/>
    <property type="match status" value="1"/>
</dbReference>
<dbReference type="RefSeq" id="WP_240371410.1">
    <property type="nucleotide sequence ID" value="NZ_JAHSSG010000011.1"/>
</dbReference>
<proteinExistence type="inferred from homology"/>
<organism evidence="8 9">
    <name type="scientific">Anoxybacteroides rupiense</name>
    <dbReference type="NCBI Taxonomy" id="311460"/>
    <lineage>
        <taxon>Bacteria</taxon>
        <taxon>Bacillati</taxon>
        <taxon>Bacillota</taxon>
        <taxon>Bacilli</taxon>
        <taxon>Bacillales</taxon>
        <taxon>Anoxybacillaceae</taxon>
        <taxon>Anoxybacteroides</taxon>
    </lineage>
</organism>
<evidence type="ECO:0000259" key="7">
    <source>
        <dbReference type="PROSITE" id="PS50983"/>
    </source>
</evidence>
<evidence type="ECO:0000256" key="1">
    <source>
        <dbReference type="ARBA" id="ARBA00004196"/>
    </source>
</evidence>
<dbReference type="PANTHER" id="PTHR30532:SF10">
    <property type="entry name" value="IRON-UPTAKE SYSTEM-BINDING PROTEIN"/>
    <property type="match status" value="1"/>
</dbReference>
<feature type="coiled-coil region" evidence="5">
    <location>
        <begin position="153"/>
        <end position="180"/>
    </location>
</feature>
<dbReference type="GO" id="GO:1901678">
    <property type="term" value="P:iron coordination entity transport"/>
    <property type="evidence" value="ECO:0007669"/>
    <property type="project" value="UniProtKB-ARBA"/>
</dbReference>
<comment type="subcellular location">
    <subcellularLocation>
        <location evidence="1">Cell envelope</location>
    </subcellularLocation>
</comment>
<evidence type="ECO:0000256" key="4">
    <source>
        <dbReference type="ARBA" id="ARBA00022729"/>
    </source>
</evidence>
<name>A0ABD5ITW2_9BACL</name>
<dbReference type="Proteomes" id="UP001339962">
    <property type="component" value="Unassembled WGS sequence"/>
</dbReference>
<dbReference type="InterPro" id="IPR051313">
    <property type="entry name" value="Bact_iron-sidero_bind"/>
</dbReference>
<comment type="caution">
    <text evidence="8">The sequence shown here is derived from an EMBL/GenBank/DDBJ whole genome shotgun (WGS) entry which is preliminary data.</text>
</comment>
<dbReference type="GO" id="GO:0030313">
    <property type="term" value="C:cell envelope"/>
    <property type="evidence" value="ECO:0007669"/>
    <property type="project" value="UniProtKB-SubCell"/>
</dbReference>
<dbReference type="PANTHER" id="PTHR30532">
    <property type="entry name" value="IRON III DICITRATE-BINDING PERIPLASMIC PROTEIN"/>
    <property type="match status" value="1"/>
</dbReference>
<evidence type="ECO:0000256" key="2">
    <source>
        <dbReference type="ARBA" id="ARBA00008814"/>
    </source>
</evidence>
<gene>
    <name evidence="8" type="ORF">P9850_07775</name>
</gene>
<reference evidence="8 9" key="1">
    <citation type="submission" date="2023-03" db="EMBL/GenBank/DDBJ databases">
        <title>Bacillus Genome Sequencing.</title>
        <authorList>
            <person name="Dunlap C."/>
        </authorList>
    </citation>
    <scope>NUCLEOTIDE SEQUENCE [LARGE SCALE GENOMIC DNA]</scope>
    <source>
        <strain evidence="8 9">NRS-38</strain>
    </source>
</reference>
<evidence type="ECO:0000256" key="5">
    <source>
        <dbReference type="SAM" id="Coils"/>
    </source>
</evidence>
<evidence type="ECO:0000313" key="8">
    <source>
        <dbReference type="EMBL" id="MED5051753.1"/>
    </source>
</evidence>
<feature type="signal peptide" evidence="6">
    <location>
        <begin position="1"/>
        <end position="30"/>
    </location>
</feature>
<accession>A0ABD5ITW2</accession>
<keyword evidence="4 6" id="KW-0732">Signal</keyword>
<feature type="domain" description="Fe/B12 periplasmic-binding" evidence="7">
    <location>
        <begin position="54"/>
        <end position="313"/>
    </location>
</feature>
<dbReference type="Pfam" id="PF01497">
    <property type="entry name" value="Peripla_BP_2"/>
    <property type="match status" value="1"/>
</dbReference>
<evidence type="ECO:0000256" key="6">
    <source>
        <dbReference type="SAM" id="SignalP"/>
    </source>
</evidence>
<dbReference type="Gene3D" id="3.40.50.1980">
    <property type="entry name" value="Nitrogenase molybdenum iron protein domain"/>
    <property type="match status" value="2"/>
</dbReference>
<keyword evidence="5" id="KW-0175">Coiled coil</keyword>
<keyword evidence="3" id="KW-0813">Transport</keyword>
<dbReference type="PROSITE" id="PS50983">
    <property type="entry name" value="FE_B12_PBP"/>
    <property type="match status" value="1"/>
</dbReference>
<evidence type="ECO:0000256" key="3">
    <source>
        <dbReference type="ARBA" id="ARBA00022448"/>
    </source>
</evidence>
<comment type="similarity">
    <text evidence="2">Belongs to the bacterial solute-binding protein 8 family.</text>
</comment>